<evidence type="ECO:0008006" key="6">
    <source>
        <dbReference type="Google" id="ProtNLM"/>
    </source>
</evidence>
<accession>A0AAD4WGR4</accession>
<evidence type="ECO:0000313" key="4">
    <source>
        <dbReference type="EMBL" id="KAI5343235.1"/>
    </source>
</evidence>
<dbReference type="PANTHER" id="PTHR37610">
    <property type="entry name" value="CCHC-TYPE DOMAIN-CONTAINING PROTEIN"/>
    <property type="match status" value="1"/>
</dbReference>
<feature type="compositionally biased region" description="Low complexity" evidence="1">
    <location>
        <begin position="390"/>
        <end position="403"/>
    </location>
</feature>
<reference evidence="4 5" key="1">
    <citation type="journal article" date="2022" name="G3 (Bethesda)">
        <title>Whole-genome sequence and methylome profiling of the almond [Prunus dulcis (Mill.) D.A. Webb] cultivar 'Nonpareil'.</title>
        <authorList>
            <person name="D'Amico-Willman K.M."/>
            <person name="Ouma W.Z."/>
            <person name="Meulia T."/>
            <person name="Sideli G.M."/>
            <person name="Gradziel T.M."/>
            <person name="Fresnedo-Ramirez J."/>
        </authorList>
    </citation>
    <scope>NUCLEOTIDE SEQUENCE [LARGE SCALE GENOMIC DNA]</scope>
    <source>
        <strain evidence="4">Clone GOH B32 T37-40</strain>
    </source>
</reference>
<dbReference type="Pfam" id="PF14244">
    <property type="entry name" value="Retrotran_gag_3"/>
    <property type="match status" value="1"/>
</dbReference>
<evidence type="ECO:0000259" key="3">
    <source>
        <dbReference type="Pfam" id="PF14244"/>
    </source>
</evidence>
<comment type="caution">
    <text evidence="4">The sequence shown here is derived from an EMBL/GenBank/DDBJ whole genome shotgun (WGS) entry which is preliminary data.</text>
</comment>
<dbReference type="Pfam" id="PF03732">
    <property type="entry name" value="Retrotrans_gag"/>
    <property type="match status" value="1"/>
</dbReference>
<feature type="region of interest" description="Disordered" evidence="1">
    <location>
        <begin position="219"/>
        <end position="286"/>
    </location>
</feature>
<dbReference type="PANTHER" id="PTHR37610:SF100">
    <property type="entry name" value="COPIA-LIKE POLYPROTEIN_RETROTRANSPOSON"/>
    <property type="match status" value="1"/>
</dbReference>
<feature type="domain" description="Retrotransposon gag" evidence="2">
    <location>
        <begin position="105"/>
        <end position="164"/>
    </location>
</feature>
<name>A0AAD4WGR4_PRUDU</name>
<feature type="compositionally biased region" description="Polar residues" evidence="1">
    <location>
        <begin position="254"/>
        <end position="266"/>
    </location>
</feature>
<feature type="region of interest" description="Disordered" evidence="1">
    <location>
        <begin position="390"/>
        <end position="439"/>
    </location>
</feature>
<feature type="domain" description="Retrotransposon Copia-like N-terminal" evidence="3">
    <location>
        <begin position="22"/>
        <end position="68"/>
    </location>
</feature>
<sequence>MGDDGSSAKVGNEAADPLFLNHSDHPRLVLVSKKLNGDNYNTWSRSMRISLSTKNKIGFIDGSIKKPKADKHPLDSAAWQQCNDMVVSWLLTSLEPDVADSIIYLSTAHEIWDDLRERFSQNNVPRLFQINREIASLTQGQLSIAAYYTKLKGFWDELASFSEATSCTCGAQNETNRLMYFLMGLLESYSPIRGQILLMKPLPSAQAYSFISQEEKQCELGSTRTPNSQTAAMAVHTQSPRYDQKPVPHRHHNNNGNSSQHRTNSTGGSGYRAHASSAAHQVSAHAPTLQDIQSVMPHLSDSQYQQIMSVTAKTSSFSPSNLQAHAASARLGFEDDDWCGKLTNSMTLKPIKFSIVMTFSSWKTNSLSPTPTHPGLDLLNQPALDLPLPMDPTPLASIQAPLPADAPLPSPHLTQLSPPISPRVPSNPPHASRTSFAHK</sequence>
<proteinExistence type="predicted"/>
<evidence type="ECO:0000256" key="1">
    <source>
        <dbReference type="SAM" id="MobiDB-lite"/>
    </source>
</evidence>
<dbReference type="InterPro" id="IPR029472">
    <property type="entry name" value="Copia-like_N"/>
</dbReference>
<organism evidence="4 5">
    <name type="scientific">Prunus dulcis</name>
    <name type="common">Almond</name>
    <name type="synonym">Amygdalus dulcis</name>
    <dbReference type="NCBI Taxonomy" id="3755"/>
    <lineage>
        <taxon>Eukaryota</taxon>
        <taxon>Viridiplantae</taxon>
        <taxon>Streptophyta</taxon>
        <taxon>Embryophyta</taxon>
        <taxon>Tracheophyta</taxon>
        <taxon>Spermatophyta</taxon>
        <taxon>Magnoliopsida</taxon>
        <taxon>eudicotyledons</taxon>
        <taxon>Gunneridae</taxon>
        <taxon>Pentapetalae</taxon>
        <taxon>rosids</taxon>
        <taxon>fabids</taxon>
        <taxon>Rosales</taxon>
        <taxon>Rosaceae</taxon>
        <taxon>Amygdaloideae</taxon>
        <taxon>Amygdaleae</taxon>
        <taxon>Prunus</taxon>
    </lineage>
</organism>
<dbReference type="InterPro" id="IPR005162">
    <property type="entry name" value="Retrotrans_gag_dom"/>
</dbReference>
<dbReference type="AlphaFoldDB" id="A0AAD4WGR4"/>
<dbReference type="Proteomes" id="UP001054821">
    <property type="component" value="Chromosome 2"/>
</dbReference>
<protein>
    <recommendedName>
        <fullName evidence="6">Retrotransposon Copia-like N-terminal domain-containing protein</fullName>
    </recommendedName>
</protein>
<dbReference type="EMBL" id="JAJFAZ020000002">
    <property type="protein sequence ID" value="KAI5343235.1"/>
    <property type="molecule type" value="Genomic_DNA"/>
</dbReference>
<gene>
    <name evidence="4" type="ORF">L3X38_011111</name>
</gene>
<feature type="compositionally biased region" description="Polar residues" evidence="1">
    <location>
        <begin position="220"/>
        <end position="241"/>
    </location>
</feature>
<feature type="compositionally biased region" description="Pro residues" evidence="1">
    <location>
        <begin position="419"/>
        <end position="428"/>
    </location>
</feature>
<evidence type="ECO:0000313" key="5">
    <source>
        <dbReference type="Proteomes" id="UP001054821"/>
    </source>
</evidence>
<feature type="compositionally biased region" description="Low complexity" evidence="1">
    <location>
        <begin position="273"/>
        <end position="286"/>
    </location>
</feature>
<evidence type="ECO:0000259" key="2">
    <source>
        <dbReference type="Pfam" id="PF03732"/>
    </source>
</evidence>
<keyword evidence="5" id="KW-1185">Reference proteome</keyword>